<dbReference type="SUPFAM" id="SSF159941">
    <property type="entry name" value="MM3350-like"/>
    <property type="match status" value="1"/>
</dbReference>
<accession>A0A7Z0ECD8</accession>
<dbReference type="RefSeq" id="WP_179577888.1">
    <property type="nucleotide sequence ID" value="NZ_JACCFM010000001.1"/>
</dbReference>
<dbReference type="EMBL" id="JACCFM010000001">
    <property type="protein sequence ID" value="NYJ19068.1"/>
    <property type="molecule type" value="Genomic_DNA"/>
</dbReference>
<dbReference type="InterPro" id="IPR012912">
    <property type="entry name" value="Plasmid_pRiA4b_Orf3-like"/>
</dbReference>
<organism evidence="2 3">
    <name type="scientific">Glaciibacter psychrotolerans</name>
    <dbReference type="NCBI Taxonomy" id="670054"/>
    <lineage>
        <taxon>Bacteria</taxon>
        <taxon>Bacillati</taxon>
        <taxon>Actinomycetota</taxon>
        <taxon>Actinomycetes</taxon>
        <taxon>Micrococcales</taxon>
        <taxon>Microbacteriaceae</taxon>
        <taxon>Glaciibacter</taxon>
    </lineage>
</organism>
<evidence type="ECO:0000313" key="2">
    <source>
        <dbReference type="EMBL" id="NYJ19068.1"/>
    </source>
</evidence>
<feature type="domain" description="Plasmid pRiA4b Orf3-like" evidence="1">
    <location>
        <begin position="15"/>
        <end position="207"/>
    </location>
</feature>
<dbReference type="Gene3D" id="3.10.290.30">
    <property type="entry name" value="MM3350-like"/>
    <property type="match status" value="1"/>
</dbReference>
<protein>
    <recommendedName>
        <fullName evidence="1">Plasmid pRiA4b Orf3-like domain-containing protein</fullName>
    </recommendedName>
</protein>
<dbReference type="PANTHER" id="PTHR41878:SF1">
    <property type="entry name" value="TNPR PROTEIN"/>
    <property type="match status" value="1"/>
</dbReference>
<proteinExistence type="predicted"/>
<dbReference type="InterPro" id="IPR024047">
    <property type="entry name" value="MM3350-like_sf"/>
</dbReference>
<reference evidence="2 3" key="1">
    <citation type="submission" date="2020-07" db="EMBL/GenBank/DDBJ databases">
        <title>Sequencing the genomes of 1000 actinobacteria strains.</title>
        <authorList>
            <person name="Klenk H.-P."/>
        </authorList>
    </citation>
    <scope>NUCLEOTIDE SEQUENCE [LARGE SCALE GENOMIC DNA]</scope>
    <source>
        <strain evidence="2 3">LI1</strain>
    </source>
</reference>
<evidence type="ECO:0000259" key="1">
    <source>
        <dbReference type="Pfam" id="PF07929"/>
    </source>
</evidence>
<gene>
    <name evidence="2" type="ORF">HNR05_000859</name>
</gene>
<sequence>MAASTPHDLTERIRYRLRVSLLESEPEIWRLVDVDGSLALDELHTVLQLAMGWQNSHLHEFTELNPHDGRHGLPTIGREPLHWSMESDDDDPGLPEAEWTVAGVYADLTGPLYYSYDFGDGWTHRVELIETGQYGADEPGAASAPRAVLVRGERRGPLEDSGGPHGYAEVLEALNDPEHERYDDLREWVDVILGSWRNLDPNALDVDAVNQSLRLELGSLADAAVSDAWAATEAAHPDRPTTIFDVTLGRVPIALRKSLLRRAQRGTALDAAVIAPADAARMVEPFVWLMRRAGTDGIALSKAGWMPPVVVSDAMRELGWKNRWHGKFNREELTMPVANLRASAVQFKLLRKYKGRLLLTVAAKRLLGDPVALWHYLAQALVQNQRSEAERDAVVLFALEVASARYESFGDYAEPIGKSMRALGWAIDGQPMGEYDVIGLIRDSYHTFHDLGVLSRGRLGSSTVTDAGRAFVRAMLQIPAVHVEVP</sequence>
<dbReference type="PANTHER" id="PTHR41878">
    <property type="entry name" value="LEXA REPRESSOR-RELATED"/>
    <property type="match status" value="1"/>
</dbReference>
<dbReference type="Proteomes" id="UP000537260">
    <property type="component" value="Unassembled WGS sequence"/>
</dbReference>
<dbReference type="Pfam" id="PF07929">
    <property type="entry name" value="PRiA4_ORF3"/>
    <property type="match status" value="1"/>
</dbReference>
<name>A0A7Z0ECD8_9MICO</name>
<evidence type="ECO:0000313" key="3">
    <source>
        <dbReference type="Proteomes" id="UP000537260"/>
    </source>
</evidence>
<keyword evidence="3" id="KW-1185">Reference proteome</keyword>
<comment type="caution">
    <text evidence="2">The sequence shown here is derived from an EMBL/GenBank/DDBJ whole genome shotgun (WGS) entry which is preliminary data.</text>
</comment>
<dbReference type="AlphaFoldDB" id="A0A7Z0ECD8"/>